<evidence type="ECO:0000313" key="2">
    <source>
        <dbReference type="EMBL" id="CAB4041636.1"/>
    </source>
</evidence>
<dbReference type="Proteomes" id="UP001152795">
    <property type="component" value="Unassembled WGS sequence"/>
</dbReference>
<dbReference type="AlphaFoldDB" id="A0A7D9K6C2"/>
<feature type="non-terminal residue" evidence="2">
    <location>
        <position position="1"/>
    </location>
</feature>
<evidence type="ECO:0000256" key="1">
    <source>
        <dbReference type="SAM" id="MobiDB-lite"/>
    </source>
</evidence>
<name>A0A7D9K6C2_PARCT</name>
<feature type="compositionally biased region" description="Polar residues" evidence="1">
    <location>
        <begin position="70"/>
        <end position="98"/>
    </location>
</feature>
<feature type="region of interest" description="Disordered" evidence="1">
    <location>
        <begin position="1"/>
        <end position="102"/>
    </location>
</feature>
<dbReference type="OrthoDB" id="10503277at2759"/>
<proteinExistence type="predicted"/>
<sequence>EVFEGIDQEAINYTTATTLPRSESSSQHENDTRIWKSRTASESASLHSHETNSVHGSTVSQGRDYRVLTEQRSYYSSFKPRSSETQSQVSDVSKNSGSTRERIVTHSIKTSGTKKVFTFDLK</sequence>
<evidence type="ECO:0000313" key="3">
    <source>
        <dbReference type="Proteomes" id="UP001152795"/>
    </source>
</evidence>
<keyword evidence="3" id="KW-1185">Reference proteome</keyword>
<reference evidence="2" key="1">
    <citation type="submission" date="2020-04" db="EMBL/GenBank/DDBJ databases">
        <authorList>
            <person name="Alioto T."/>
            <person name="Alioto T."/>
            <person name="Gomez Garrido J."/>
        </authorList>
    </citation>
    <scope>NUCLEOTIDE SEQUENCE</scope>
    <source>
        <strain evidence="2">A484AB</strain>
    </source>
</reference>
<comment type="caution">
    <text evidence="2">The sequence shown here is derived from an EMBL/GenBank/DDBJ whole genome shotgun (WGS) entry which is preliminary data.</text>
</comment>
<gene>
    <name evidence="2" type="ORF">PACLA_8A080372</name>
</gene>
<feature type="compositionally biased region" description="Polar residues" evidence="1">
    <location>
        <begin position="11"/>
        <end position="25"/>
    </location>
</feature>
<organism evidence="2 3">
    <name type="scientific">Paramuricea clavata</name>
    <name type="common">Red gorgonian</name>
    <name type="synonym">Violescent sea-whip</name>
    <dbReference type="NCBI Taxonomy" id="317549"/>
    <lineage>
        <taxon>Eukaryota</taxon>
        <taxon>Metazoa</taxon>
        <taxon>Cnidaria</taxon>
        <taxon>Anthozoa</taxon>
        <taxon>Octocorallia</taxon>
        <taxon>Malacalcyonacea</taxon>
        <taxon>Plexauridae</taxon>
        <taxon>Paramuricea</taxon>
    </lineage>
</organism>
<protein>
    <submittedName>
        <fullName evidence="2">Uncharacterized protein</fullName>
    </submittedName>
</protein>
<dbReference type="EMBL" id="CACRXK020028639">
    <property type="protein sequence ID" value="CAB4041636.1"/>
    <property type="molecule type" value="Genomic_DNA"/>
</dbReference>
<accession>A0A7D9K6C2</accession>